<dbReference type="AlphaFoldDB" id="A0A6G0XJL5"/>
<comment type="caution">
    <text evidence="1">The sequence shown here is derived from an EMBL/GenBank/DDBJ whole genome shotgun (WGS) entry which is preliminary data.</text>
</comment>
<gene>
    <name evidence="1" type="ORF">Ae201684_004190</name>
</gene>
<sequence>MFNGLSAKLACSTRNRPSGHLLSDGVPFRIGLRVWWKRKGVRNECWCDGGHYGSVGYKVVLRTNQTASPYQPTMNPIDDSGDGTTVFQVLETPGPGRDSNRERSSIAYEMLRPLKSIFPTTTSSSLTSRPPPIAVDKKSLLREMETHLELESQCACMWSLCEETRVEQEAQFDDLHARLQHYTAWIASTADHAAHPNWNVIHDMVHVQLPKVLAHLEVKIAANQAKTRQIRHQLDAMRAKRHALQDQILLTTTTESRIA</sequence>
<name>A0A6G0XJL5_9STRA</name>
<dbReference type="VEuPathDB" id="FungiDB:AeMF1_010466"/>
<protein>
    <submittedName>
        <fullName evidence="1">Uncharacterized protein</fullName>
    </submittedName>
</protein>
<evidence type="ECO:0000313" key="1">
    <source>
        <dbReference type="EMBL" id="KAF0740456.1"/>
    </source>
</evidence>
<evidence type="ECO:0000313" key="2">
    <source>
        <dbReference type="Proteomes" id="UP000481153"/>
    </source>
</evidence>
<organism evidence="1 2">
    <name type="scientific">Aphanomyces euteiches</name>
    <dbReference type="NCBI Taxonomy" id="100861"/>
    <lineage>
        <taxon>Eukaryota</taxon>
        <taxon>Sar</taxon>
        <taxon>Stramenopiles</taxon>
        <taxon>Oomycota</taxon>
        <taxon>Saprolegniomycetes</taxon>
        <taxon>Saprolegniales</taxon>
        <taxon>Verrucalvaceae</taxon>
        <taxon>Aphanomyces</taxon>
    </lineage>
</organism>
<accession>A0A6G0XJL5</accession>
<proteinExistence type="predicted"/>
<dbReference type="EMBL" id="VJMJ01000052">
    <property type="protein sequence ID" value="KAF0740456.1"/>
    <property type="molecule type" value="Genomic_DNA"/>
</dbReference>
<dbReference type="Proteomes" id="UP000481153">
    <property type="component" value="Unassembled WGS sequence"/>
</dbReference>
<keyword evidence="2" id="KW-1185">Reference proteome</keyword>
<reference evidence="1 2" key="1">
    <citation type="submission" date="2019-07" db="EMBL/GenBank/DDBJ databases">
        <title>Genomics analysis of Aphanomyces spp. identifies a new class of oomycete effector associated with host adaptation.</title>
        <authorList>
            <person name="Gaulin E."/>
        </authorList>
    </citation>
    <scope>NUCLEOTIDE SEQUENCE [LARGE SCALE GENOMIC DNA]</scope>
    <source>
        <strain evidence="1 2">ATCC 201684</strain>
    </source>
</reference>